<comment type="caution">
    <text evidence="1">The sequence shown here is derived from an EMBL/GenBank/DDBJ whole genome shotgun (WGS) entry which is preliminary data.</text>
</comment>
<dbReference type="RefSeq" id="WP_345188146.1">
    <property type="nucleotide sequence ID" value="NZ_BAABGP010000020.1"/>
</dbReference>
<evidence type="ECO:0000313" key="1">
    <source>
        <dbReference type="EMBL" id="GAA4489043.1"/>
    </source>
</evidence>
<organism evidence="1 2">
    <name type="scientific">Microbacterium panaciterrae</name>
    <dbReference type="NCBI Taxonomy" id="985759"/>
    <lineage>
        <taxon>Bacteria</taxon>
        <taxon>Bacillati</taxon>
        <taxon>Actinomycetota</taxon>
        <taxon>Actinomycetes</taxon>
        <taxon>Micrococcales</taxon>
        <taxon>Microbacteriaceae</taxon>
        <taxon>Microbacterium</taxon>
    </lineage>
</organism>
<accession>A0ABP8PN26</accession>
<sequence length="40" mass="4006">MNLLAALAGGIVAAGIVLLITYFRPAPLNVLPTEVVGSVA</sequence>
<proteinExistence type="predicted"/>
<dbReference type="Proteomes" id="UP001500731">
    <property type="component" value="Unassembled WGS sequence"/>
</dbReference>
<protein>
    <submittedName>
        <fullName evidence="1">Uncharacterized protein</fullName>
    </submittedName>
</protein>
<keyword evidence="2" id="KW-1185">Reference proteome</keyword>
<dbReference type="EMBL" id="BAABGP010000020">
    <property type="protein sequence ID" value="GAA4489043.1"/>
    <property type="molecule type" value="Genomic_DNA"/>
</dbReference>
<reference evidence="2" key="1">
    <citation type="journal article" date="2019" name="Int. J. Syst. Evol. Microbiol.">
        <title>The Global Catalogue of Microorganisms (GCM) 10K type strain sequencing project: providing services to taxonomists for standard genome sequencing and annotation.</title>
        <authorList>
            <consortium name="The Broad Institute Genomics Platform"/>
            <consortium name="The Broad Institute Genome Sequencing Center for Infectious Disease"/>
            <person name="Wu L."/>
            <person name="Ma J."/>
        </authorList>
    </citation>
    <scope>NUCLEOTIDE SEQUENCE [LARGE SCALE GENOMIC DNA]</scope>
    <source>
        <strain evidence="2">JCM 17839</strain>
    </source>
</reference>
<gene>
    <name evidence="1" type="ORF">GCM10023171_29450</name>
</gene>
<name>A0ABP8PN26_9MICO</name>
<evidence type="ECO:0000313" key="2">
    <source>
        <dbReference type="Proteomes" id="UP001500731"/>
    </source>
</evidence>